<dbReference type="EMBL" id="CP002869">
    <property type="protein sequence ID" value="AEI44027.1"/>
    <property type="molecule type" value="Genomic_DNA"/>
</dbReference>
<reference evidence="3 4" key="2">
    <citation type="journal article" date="2013" name="Genome Announc.">
        <title>Genome Sequence of Growth-Improving Paenibacillus mucilaginosus Strain KNP414.</title>
        <authorList>
            <person name="Lu J.J."/>
            <person name="Wang J.F."/>
            <person name="Hu X.F."/>
        </authorList>
    </citation>
    <scope>NUCLEOTIDE SEQUENCE [LARGE SCALE GENOMIC DNA]</scope>
    <source>
        <strain evidence="3 4">KNP414</strain>
    </source>
</reference>
<evidence type="ECO:0000256" key="1">
    <source>
        <dbReference type="SAM" id="SignalP"/>
    </source>
</evidence>
<dbReference type="PROSITE" id="PS51662">
    <property type="entry name" value="BP_PHYTASE"/>
    <property type="match status" value="1"/>
</dbReference>
<gene>
    <name evidence="3" type="ordered locus">KNP414_05503</name>
</gene>
<sequence length="390" mass="41788">MEWNPLKALKSRILTAAVLSLVLPAAAGLAGVPSVAEASALQSARVLPSAETDAVASGSDAADDPSIWVHPSDPAKSMIIATNKDGGILVYDLNGRQKYSYETGRMNNIDVRYGFKLAGQTVDIAAATNRTTNSIDIFAIDKSTGALRAVSGTPIVSSMSEVYGFSLYHSLKTGKYYALVLGKEGEFEQYELFDNGKGAIDGKKVREFKLATQSEGIVADDEYGRLYIAEEDAGVWLYGAEPGDGDVRETVAAVDGVKLTADVEGLTLYYAEDGDGYLIASSQGSSSYAVFDREDGEYEGSFVIADAPGIDGTSETDGIDVLGFGLGSQYPKGLFIAQDDENLQDGAVINQNFKIVKWDAISDAFEDVFGDDLDVDNDIDPRKLEYREED</sequence>
<dbReference type="InterPro" id="IPR003431">
    <property type="entry name" value="B-propeller_Phytase"/>
</dbReference>
<dbReference type="SUPFAM" id="SSF50956">
    <property type="entry name" value="Thermostable phytase (3-phytase)"/>
    <property type="match status" value="1"/>
</dbReference>
<evidence type="ECO:0000313" key="3">
    <source>
        <dbReference type="EMBL" id="AEI44027.1"/>
    </source>
</evidence>
<dbReference type="Gene3D" id="2.120.10.30">
    <property type="entry name" value="TolB, C-terminal domain"/>
    <property type="match status" value="1"/>
</dbReference>
<feature type="chain" id="PRO_5039053131" evidence="1">
    <location>
        <begin position="28"/>
        <end position="390"/>
    </location>
</feature>
<proteinExistence type="predicted"/>
<protein>
    <submittedName>
        <fullName evidence="3">3-phytase</fullName>
    </submittedName>
</protein>
<dbReference type="AlphaFoldDB" id="F8FJY6"/>
<dbReference type="InterPro" id="IPR011042">
    <property type="entry name" value="6-blade_b-propeller_TolB-like"/>
</dbReference>
<dbReference type="GO" id="GO:0016158">
    <property type="term" value="F:inositol hexakisphosphate 3-phosphatase activity"/>
    <property type="evidence" value="ECO:0007669"/>
    <property type="project" value="InterPro"/>
</dbReference>
<dbReference type="PATRIC" id="fig|1036673.3.peg.5106"/>
<name>F8FJY6_PAEMK</name>
<dbReference type="Proteomes" id="UP000006620">
    <property type="component" value="Chromosome"/>
</dbReference>
<dbReference type="Pfam" id="PF02333">
    <property type="entry name" value="Phytase"/>
    <property type="match status" value="1"/>
</dbReference>
<evidence type="ECO:0000259" key="2">
    <source>
        <dbReference type="PROSITE" id="PS51662"/>
    </source>
</evidence>
<organism evidence="3 4">
    <name type="scientific">Paenibacillus mucilaginosus (strain KNP414)</name>
    <dbReference type="NCBI Taxonomy" id="1036673"/>
    <lineage>
        <taxon>Bacteria</taxon>
        <taxon>Bacillati</taxon>
        <taxon>Bacillota</taxon>
        <taxon>Bacilli</taxon>
        <taxon>Bacillales</taxon>
        <taxon>Paenibacillaceae</taxon>
        <taxon>Paenibacillus</taxon>
    </lineage>
</organism>
<dbReference type="KEGG" id="pms:KNP414_05503"/>
<feature type="signal peptide" evidence="1">
    <location>
        <begin position="1"/>
        <end position="27"/>
    </location>
</feature>
<accession>F8FJY6</accession>
<evidence type="ECO:0000313" key="4">
    <source>
        <dbReference type="Proteomes" id="UP000006620"/>
    </source>
</evidence>
<reference evidence="4" key="1">
    <citation type="submission" date="2011-06" db="EMBL/GenBank/DDBJ databases">
        <title>Complete genome sequence of Paenibacillus mucilaginosus KNP414.</title>
        <authorList>
            <person name="Wang J."/>
            <person name="Hu S."/>
            <person name="Hu X."/>
            <person name="Zhang B."/>
            <person name="Dong D."/>
            <person name="Zhang S."/>
            <person name="Zhao K."/>
            <person name="Wu D."/>
        </authorList>
    </citation>
    <scope>NUCLEOTIDE SEQUENCE [LARGE SCALE GENOMIC DNA]</scope>
    <source>
        <strain evidence="4">KNP414</strain>
    </source>
</reference>
<keyword evidence="1" id="KW-0732">Signal</keyword>
<feature type="domain" description="BPP" evidence="2">
    <location>
        <begin position="36"/>
        <end position="365"/>
    </location>
</feature>
<dbReference type="HOGENOM" id="CLU_044211_0_0_9"/>